<keyword evidence="5" id="KW-0276">Fatty acid metabolism</keyword>
<dbReference type="PANTHER" id="PTHR42879">
    <property type="entry name" value="3-OXOACYL-(ACYL-CARRIER-PROTEIN) REDUCTASE"/>
    <property type="match status" value="1"/>
</dbReference>
<dbReference type="NCBIfam" id="NF004199">
    <property type="entry name" value="PRK05653.1-4"/>
    <property type="match status" value="1"/>
</dbReference>
<keyword evidence="5" id="KW-0443">Lipid metabolism</keyword>
<dbReference type="FunFam" id="3.40.50.720:FF:000173">
    <property type="entry name" value="3-oxoacyl-[acyl-carrier protein] reductase"/>
    <property type="match status" value="1"/>
</dbReference>
<comment type="subunit">
    <text evidence="5">Homotetramer.</text>
</comment>
<keyword evidence="5" id="KW-0275">Fatty acid biosynthesis</keyword>
<dbReference type="Proteomes" id="UP000036771">
    <property type="component" value="Unassembled WGS sequence"/>
</dbReference>
<feature type="binding site" evidence="4">
    <location>
        <position position="185"/>
    </location>
    <ligand>
        <name>NADP(+)</name>
        <dbReference type="ChEBI" id="CHEBI:58349"/>
    </ligand>
</feature>
<dbReference type="GO" id="GO:0006633">
    <property type="term" value="P:fatty acid biosynthetic process"/>
    <property type="evidence" value="ECO:0007669"/>
    <property type="project" value="UniProtKB-UniPathway"/>
</dbReference>
<dbReference type="PROSITE" id="PS00061">
    <property type="entry name" value="ADH_SHORT"/>
    <property type="match status" value="1"/>
</dbReference>
<dbReference type="OrthoDB" id="9804774at2"/>
<feature type="binding site" evidence="4">
    <location>
        <position position="87"/>
    </location>
    <ligand>
        <name>NADP(+)</name>
        <dbReference type="ChEBI" id="CHEBI:58349"/>
    </ligand>
</feature>
<comment type="catalytic activity">
    <reaction evidence="5">
        <text>a (3R)-hydroxyacyl-[ACP] + NADP(+) = a 3-oxoacyl-[ACP] + NADPH + H(+)</text>
        <dbReference type="Rhea" id="RHEA:17397"/>
        <dbReference type="Rhea" id="RHEA-COMP:9916"/>
        <dbReference type="Rhea" id="RHEA-COMP:9945"/>
        <dbReference type="ChEBI" id="CHEBI:15378"/>
        <dbReference type="ChEBI" id="CHEBI:57783"/>
        <dbReference type="ChEBI" id="CHEBI:58349"/>
        <dbReference type="ChEBI" id="CHEBI:78776"/>
        <dbReference type="ChEBI" id="CHEBI:78827"/>
        <dbReference type="EC" id="1.1.1.100"/>
    </reaction>
</comment>
<dbReference type="PRINTS" id="PR00081">
    <property type="entry name" value="GDHRDH"/>
</dbReference>
<dbReference type="GO" id="GO:0004316">
    <property type="term" value="F:3-oxoacyl-[acyl-carrier-protein] reductase (NADPH) activity"/>
    <property type="evidence" value="ECO:0007669"/>
    <property type="project" value="UniProtKB-UniRule"/>
</dbReference>
<dbReference type="Gene3D" id="3.40.50.720">
    <property type="entry name" value="NAD(P)-binding Rossmann-like Domain"/>
    <property type="match status" value="1"/>
</dbReference>
<dbReference type="AlphaFoldDB" id="A0A0K8MBI5"/>
<comment type="caution">
    <text evidence="7">The sequence shown here is derived from an EMBL/GenBank/DDBJ whole genome shotgun (WGS) entry which is preliminary data.</text>
</comment>
<evidence type="ECO:0000313" key="7">
    <source>
        <dbReference type="EMBL" id="GAO97548.1"/>
    </source>
</evidence>
<dbReference type="GO" id="GO:0051287">
    <property type="term" value="F:NAD binding"/>
    <property type="evidence" value="ECO:0007669"/>
    <property type="project" value="UniProtKB-UniRule"/>
</dbReference>
<gene>
    <name evidence="7" type="primary">fabG</name>
    <name evidence="7" type="ORF">Cva_00184</name>
</gene>
<evidence type="ECO:0000256" key="3">
    <source>
        <dbReference type="PIRSR" id="PIRSR611284-1"/>
    </source>
</evidence>
<dbReference type="Pfam" id="PF13561">
    <property type="entry name" value="adh_short_C2"/>
    <property type="match status" value="1"/>
</dbReference>
<dbReference type="NCBIfam" id="NF009466">
    <property type="entry name" value="PRK12826.1-2"/>
    <property type="match status" value="1"/>
</dbReference>
<dbReference type="CDD" id="cd05333">
    <property type="entry name" value="BKR_SDR_c"/>
    <property type="match status" value="1"/>
</dbReference>
<dbReference type="PRINTS" id="PR00080">
    <property type="entry name" value="SDRFAMILY"/>
</dbReference>
<dbReference type="InterPro" id="IPR011284">
    <property type="entry name" value="3oxo_ACP_reduc"/>
</dbReference>
<dbReference type="InterPro" id="IPR036291">
    <property type="entry name" value="NAD(P)-bd_dom_sf"/>
</dbReference>
<dbReference type="EMBL" id="BBVC01000008">
    <property type="protein sequence ID" value="GAO97548.1"/>
    <property type="molecule type" value="Genomic_DNA"/>
</dbReference>
<comment type="similarity">
    <text evidence="1 5">Belongs to the short-chain dehydrogenases/reductases (SDR) family.</text>
</comment>
<evidence type="ECO:0000313" key="8">
    <source>
        <dbReference type="Proteomes" id="UP000036771"/>
    </source>
</evidence>
<proteinExistence type="inferred from homology"/>
<comment type="function">
    <text evidence="5">Catalyzes the NADPH-dependent reduction of beta-ketoacyl-ACP substrates to beta-hydroxyacyl-ACP products, the first reductive step in the elongation cycle of fatty acid biosynthesis.</text>
</comment>
<dbReference type="UniPathway" id="UPA00094"/>
<feature type="binding site" evidence="4">
    <location>
        <begin position="152"/>
        <end position="156"/>
    </location>
    <ligand>
        <name>NADP(+)</name>
        <dbReference type="ChEBI" id="CHEBI:58349"/>
    </ligand>
</feature>
<evidence type="ECO:0000256" key="1">
    <source>
        <dbReference type="ARBA" id="ARBA00006484"/>
    </source>
</evidence>
<reference evidence="7 8" key="1">
    <citation type="submission" date="2015-03" db="EMBL/GenBank/DDBJ databases">
        <title>Caedibacter varicaedens, whole genome shotgun sequence.</title>
        <authorList>
            <person name="Suzuki H."/>
            <person name="Dapper A.L."/>
            <person name="Gibson A.K."/>
            <person name="Jackson C."/>
            <person name="Lee H."/>
            <person name="Pejaver V.R."/>
            <person name="Doak T."/>
            <person name="Lynch M."/>
        </authorList>
    </citation>
    <scope>NUCLEOTIDE SEQUENCE [LARGE SCALE GENOMIC DNA]</scope>
</reference>
<name>A0A0K8MBI5_9PROT</name>
<dbReference type="SUPFAM" id="SSF51735">
    <property type="entry name" value="NAD(P)-binding Rossmann-fold domains"/>
    <property type="match status" value="1"/>
</dbReference>
<keyword evidence="8" id="KW-1185">Reference proteome</keyword>
<dbReference type="SMART" id="SM00822">
    <property type="entry name" value="PKS_KR"/>
    <property type="match status" value="1"/>
</dbReference>
<keyword evidence="4 5" id="KW-0521">NADP</keyword>
<comment type="pathway">
    <text evidence="5">Lipid metabolism; fatty acid biosynthesis.</text>
</comment>
<evidence type="ECO:0000256" key="2">
    <source>
        <dbReference type="ARBA" id="ARBA00023002"/>
    </source>
</evidence>
<dbReference type="NCBIfam" id="NF005559">
    <property type="entry name" value="PRK07231.1"/>
    <property type="match status" value="1"/>
</dbReference>
<evidence type="ECO:0000256" key="4">
    <source>
        <dbReference type="PIRSR" id="PIRSR611284-2"/>
    </source>
</evidence>
<organism evidence="7 8">
    <name type="scientific">Caedimonas varicaedens</name>
    <dbReference type="NCBI Taxonomy" id="1629334"/>
    <lineage>
        <taxon>Bacteria</taxon>
        <taxon>Pseudomonadati</taxon>
        <taxon>Pseudomonadota</taxon>
        <taxon>Alphaproteobacteria</taxon>
        <taxon>Holosporales</taxon>
        <taxon>Caedimonadaceae</taxon>
        <taxon>Caedimonas</taxon>
    </lineage>
</organism>
<sequence>MFSLKGKKALITGASGGIGSAIARVLHVQGAEVTLSGTRQETLESLAHSLKERCHIAVCNLNNSMVVEALVPQAEALMGQVDILVNNAGMTRDNLMLRMKDEDFDDVLRVNLKSAFILMRSVIKGMMKRRYGRIINISSVVGVTGNPGQVNYCASKAGLIGMTKSLAQEIASRSITVNCIAPGFIESAMTQALNEEQTQKINEKIPLSRIGSPEEIAYGVAFLASGEASYITGQTLHINGGMAMI</sequence>
<dbReference type="PANTHER" id="PTHR42879:SF2">
    <property type="entry name" value="3-OXOACYL-[ACYL-CARRIER-PROTEIN] REDUCTASE FABG"/>
    <property type="match status" value="1"/>
</dbReference>
<dbReference type="EC" id="1.1.1.100" evidence="5"/>
<dbReference type="STRING" id="1629334.Cva_00184"/>
<evidence type="ECO:0000259" key="6">
    <source>
        <dbReference type="SMART" id="SM00822"/>
    </source>
</evidence>
<feature type="binding site" evidence="4">
    <location>
        <position position="38"/>
    </location>
    <ligand>
        <name>NADP(+)</name>
        <dbReference type="ChEBI" id="CHEBI:58349"/>
    </ligand>
</feature>
<keyword evidence="2 5" id="KW-0560">Oxidoreductase</keyword>
<keyword evidence="5" id="KW-0444">Lipid biosynthesis</keyword>
<dbReference type="InterPro" id="IPR002347">
    <property type="entry name" value="SDR_fam"/>
</dbReference>
<evidence type="ECO:0000256" key="5">
    <source>
        <dbReference type="RuleBase" id="RU366074"/>
    </source>
</evidence>
<accession>A0A0K8MBI5</accession>
<dbReference type="InterPro" id="IPR057326">
    <property type="entry name" value="KR_dom"/>
</dbReference>
<dbReference type="NCBIfam" id="TIGR01830">
    <property type="entry name" value="3oxo_ACP_reduc"/>
    <property type="match status" value="1"/>
</dbReference>
<feature type="active site" description="Proton acceptor" evidence="3">
    <location>
        <position position="152"/>
    </location>
</feature>
<dbReference type="InterPro" id="IPR020904">
    <property type="entry name" value="Sc_DH/Rdtase_CS"/>
</dbReference>
<dbReference type="InterPro" id="IPR050259">
    <property type="entry name" value="SDR"/>
</dbReference>
<protein>
    <recommendedName>
        <fullName evidence="5">3-oxoacyl-[acyl-carrier-protein] reductase</fullName>
        <ecNumber evidence="5">1.1.1.100</ecNumber>
    </recommendedName>
</protein>
<feature type="domain" description="Ketoreductase" evidence="6">
    <location>
        <begin position="7"/>
        <end position="183"/>
    </location>
</feature>